<dbReference type="Proteomes" id="UP000318681">
    <property type="component" value="Unassembled WGS sequence"/>
</dbReference>
<evidence type="ECO:0000256" key="9">
    <source>
        <dbReference type="SAM" id="Phobius"/>
    </source>
</evidence>
<accession>A0A558QT09</accession>
<keyword evidence="7" id="KW-0325">Glycoprotein</keyword>
<evidence type="ECO:0000259" key="11">
    <source>
        <dbReference type="Pfam" id="PF04389"/>
    </source>
</evidence>
<feature type="domain" description="Peptidase M28" evidence="11">
    <location>
        <begin position="106"/>
        <end position="296"/>
    </location>
</feature>
<evidence type="ECO:0000256" key="6">
    <source>
        <dbReference type="ARBA" id="ARBA00022989"/>
    </source>
</evidence>
<protein>
    <recommendedName>
        <fullName evidence="4">Vacuolar membrane protease</fullName>
    </recommendedName>
    <alternativeName>
        <fullName evidence="8">FXNA-related family protease 1</fullName>
    </alternativeName>
</protein>
<evidence type="ECO:0000256" key="8">
    <source>
        <dbReference type="ARBA" id="ARBA00031512"/>
    </source>
</evidence>
<gene>
    <name evidence="12" type="ORF">FOY91_19630</name>
</gene>
<keyword evidence="9" id="KW-0472">Membrane</keyword>
<dbReference type="InterPro" id="IPR007484">
    <property type="entry name" value="Peptidase_M28"/>
</dbReference>
<dbReference type="PANTHER" id="PTHR12147">
    <property type="entry name" value="METALLOPEPTIDASE M28 FAMILY MEMBER"/>
    <property type="match status" value="1"/>
</dbReference>
<dbReference type="GO" id="GO:0005774">
    <property type="term" value="C:vacuolar membrane"/>
    <property type="evidence" value="ECO:0007669"/>
    <property type="project" value="UniProtKB-SubCell"/>
</dbReference>
<evidence type="ECO:0000256" key="10">
    <source>
        <dbReference type="SAM" id="SignalP"/>
    </source>
</evidence>
<evidence type="ECO:0000256" key="4">
    <source>
        <dbReference type="ARBA" id="ARBA00017435"/>
    </source>
</evidence>
<dbReference type="RefSeq" id="WP_145155520.1">
    <property type="nucleotide sequence ID" value="NZ_VNIM01000136.1"/>
</dbReference>
<comment type="function">
    <text evidence="1">May be involved in vacuolar sorting and osmoregulation.</text>
</comment>
<keyword evidence="10" id="KW-0732">Signal</keyword>
<comment type="caution">
    <text evidence="12">The sequence shown here is derived from an EMBL/GenBank/DDBJ whole genome shotgun (WGS) entry which is preliminary data.</text>
</comment>
<evidence type="ECO:0000256" key="5">
    <source>
        <dbReference type="ARBA" id="ARBA00022554"/>
    </source>
</evidence>
<evidence type="ECO:0000256" key="3">
    <source>
        <dbReference type="ARBA" id="ARBA00010918"/>
    </source>
</evidence>
<dbReference type="Pfam" id="PF04389">
    <property type="entry name" value="Peptidase_M28"/>
    <property type="match status" value="1"/>
</dbReference>
<keyword evidence="6 9" id="KW-1133">Transmembrane helix</keyword>
<feature type="transmembrane region" description="Helical" evidence="9">
    <location>
        <begin position="357"/>
        <end position="375"/>
    </location>
</feature>
<comment type="similarity">
    <text evidence="3">Belongs to the peptidase M28 family.</text>
</comment>
<dbReference type="AlphaFoldDB" id="A0A558QT09"/>
<evidence type="ECO:0000256" key="2">
    <source>
        <dbReference type="ARBA" id="ARBA00004128"/>
    </source>
</evidence>
<reference evidence="12 13" key="1">
    <citation type="submission" date="2019-07" db="EMBL/GenBank/DDBJ databases">
        <title>Sphingomonas solaris sp. nov., isolated from a solar panel from Boston, Massachusetts.</title>
        <authorList>
            <person name="Tanner K."/>
            <person name="Pascual J."/>
            <person name="Mancuso C."/>
            <person name="Pereto J."/>
            <person name="Khalil A."/>
            <person name="Vilanova C."/>
        </authorList>
    </citation>
    <scope>NUCLEOTIDE SEQUENCE [LARGE SCALE GENOMIC DNA]</scope>
    <source>
        <strain evidence="12 13">R4DWN</strain>
    </source>
</reference>
<proteinExistence type="inferred from homology"/>
<dbReference type="GO" id="GO:0006508">
    <property type="term" value="P:proteolysis"/>
    <property type="evidence" value="ECO:0007669"/>
    <property type="project" value="InterPro"/>
</dbReference>
<evidence type="ECO:0000256" key="1">
    <source>
        <dbReference type="ARBA" id="ARBA00003273"/>
    </source>
</evidence>
<name>A0A558QT09_9SPHN</name>
<feature type="non-terminal residue" evidence="12">
    <location>
        <position position="396"/>
    </location>
</feature>
<dbReference type="EMBL" id="VNIM01000136">
    <property type="protein sequence ID" value="TVV70212.1"/>
    <property type="molecule type" value="Genomic_DNA"/>
</dbReference>
<dbReference type="InterPro" id="IPR045175">
    <property type="entry name" value="M28_fam"/>
</dbReference>
<evidence type="ECO:0000313" key="12">
    <source>
        <dbReference type="EMBL" id="TVV70212.1"/>
    </source>
</evidence>
<dbReference type="OrthoDB" id="9778250at2"/>
<feature type="signal peptide" evidence="10">
    <location>
        <begin position="1"/>
        <end position="24"/>
    </location>
</feature>
<keyword evidence="12" id="KW-0378">Hydrolase</keyword>
<keyword evidence="9" id="KW-0812">Transmembrane</keyword>
<feature type="chain" id="PRO_5021746184" description="Vacuolar membrane protease" evidence="10">
    <location>
        <begin position="25"/>
        <end position="396"/>
    </location>
</feature>
<sequence length="396" mass="41346">MTRARLLLALAALIALLAAWHASAPPTALPADASATRFSAMRAMADVRLIGRNAHPVGSVEHGRVRARLVARMQALGLAPRVAAARAIKLKPGARGLAVDGAEVRNIVGVLPGYDSRLPAVLLMAHYDSVPSSPGAADDGAGLAAALETIRALKAGGPGRRDMILLFSDAEENGLLGARAFFDGDPAAARVGFVVNMDMRGGGGRAIMHETGRDAGGAIDLYRRTAIHPTTDSIAAWVERLIRNSSDFRVAVDRGLPGLNYAILDRQFDYHAASSTPERLDPRSLQHLGEQVLAVMRGLVDAAELPAAAPDPAYVSVLGLAVVAWPAWAGWLILGVGLAAGGIAWRRSASSAAGLRGVAAAAHLLLTLVLALMLARSATAIPFGFTVGRPLLAWWN</sequence>
<dbReference type="GO" id="GO:0008235">
    <property type="term" value="F:metalloexopeptidase activity"/>
    <property type="evidence" value="ECO:0007669"/>
    <property type="project" value="InterPro"/>
</dbReference>
<feature type="transmembrane region" description="Helical" evidence="9">
    <location>
        <begin position="325"/>
        <end position="345"/>
    </location>
</feature>
<keyword evidence="5" id="KW-0926">Vacuole</keyword>
<keyword evidence="13" id="KW-1185">Reference proteome</keyword>
<comment type="subcellular location">
    <subcellularLocation>
        <location evidence="2">Vacuole membrane</location>
        <topology evidence="2">Multi-pass membrane protein</topology>
    </subcellularLocation>
</comment>
<evidence type="ECO:0000256" key="7">
    <source>
        <dbReference type="ARBA" id="ARBA00023180"/>
    </source>
</evidence>
<dbReference type="SUPFAM" id="SSF53187">
    <property type="entry name" value="Zn-dependent exopeptidases"/>
    <property type="match status" value="1"/>
</dbReference>
<organism evidence="12 13">
    <name type="scientific">Alterirhizorhabdus solaris</name>
    <dbReference type="NCBI Taxonomy" id="2529389"/>
    <lineage>
        <taxon>Bacteria</taxon>
        <taxon>Pseudomonadati</taxon>
        <taxon>Pseudomonadota</taxon>
        <taxon>Alphaproteobacteria</taxon>
        <taxon>Sphingomonadales</taxon>
        <taxon>Rhizorhabdaceae</taxon>
        <taxon>Alterirhizorhabdus</taxon>
    </lineage>
</organism>
<evidence type="ECO:0000313" key="13">
    <source>
        <dbReference type="Proteomes" id="UP000318681"/>
    </source>
</evidence>
<dbReference type="Gene3D" id="3.40.630.10">
    <property type="entry name" value="Zn peptidases"/>
    <property type="match status" value="1"/>
</dbReference>
<dbReference type="PANTHER" id="PTHR12147:SF58">
    <property type="entry name" value="VACUOLAR MEMBRANE PROTEASE"/>
    <property type="match status" value="1"/>
</dbReference>